<dbReference type="Proteomes" id="UP000008495">
    <property type="component" value="Unassembled WGS sequence"/>
</dbReference>
<comment type="caution">
    <text evidence="2">The sequence shown here is derived from an EMBL/GenBank/DDBJ whole genome shotgun (WGS) entry which is preliminary data.</text>
</comment>
<feature type="transmembrane region" description="Helical" evidence="1">
    <location>
        <begin position="29"/>
        <end position="52"/>
    </location>
</feature>
<gene>
    <name evidence="2" type="ORF">AUCHE_12_00230</name>
</gene>
<protein>
    <submittedName>
        <fullName evidence="2">Uncharacterized protein</fullName>
    </submittedName>
</protein>
<evidence type="ECO:0000313" key="3">
    <source>
        <dbReference type="Proteomes" id="UP000008495"/>
    </source>
</evidence>
<evidence type="ECO:0000313" key="2">
    <source>
        <dbReference type="EMBL" id="GAB78577.1"/>
    </source>
</evidence>
<keyword evidence="1" id="KW-0812">Transmembrane</keyword>
<accession>K6W9S6</accession>
<dbReference type="OrthoDB" id="9917326at2"/>
<reference evidence="2 3" key="1">
    <citation type="submission" date="2012-08" db="EMBL/GenBank/DDBJ databases">
        <title>Whole genome shotgun sequence of Austwickia chelonae NBRC 105200.</title>
        <authorList>
            <person name="Yoshida I."/>
            <person name="Hosoyama A."/>
            <person name="Tsuchikane K."/>
            <person name="Katsumata H."/>
            <person name="Ando Y."/>
            <person name="Ohji S."/>
            <person name="Hamada M."/>
            <person name="Tamura T."/>
            <person name="Yamazoe A."/>
            <person name="Yamazaki S."/>
            <person name="Fujita N."/>
        </authorList>
    </citation>
    <scope>NUCLEOTIDE SEQUENCE [LARGE SCALE GENOMIC DNA]</scope>
    <source>
        <strain evidence="2 3">NBRC 105200</strain>
    </source>
</reference>
<proteinExistence type="predicted"/>
<dbReference type="RefSeq" id="WP_006503332.1">
    <property type="nucleotide sequence ID" value="NZ_BAGZ01000012.1"/>
</dbReference>
<dbReference type="EMBL" id="BAGZ01000012">
    <property type="protein sequence ID" value="GAB78577.1"/>
    <property type="molecule type" value="Genomic_DNA"/>
</dbReference>
<dbReference type="AlphaFoldDB" id="K6W9S6"/>
<keyword evidence="3" id="KW-1185">Reference proteome</keyword>
<keyword evidence="1" id="KW-0472">Membrane</keyword>
<evidence type="ECO:0000256" key="1">
    <source>
        <dbReference type="SAM" id="Phobius"/>
    </source>
</evidence>
<keyword evidence="1" id="KW-1133">Transmembrane helix</keyword>
<name>K6W9S6_9MICO</name>
<sequence>MGLGLLLLTAGAFLRFVIGRYEGMIGAYDVPGTVLMCIGVAAMTVAVAQYAIGVPHVEHPYETGSGPRVDE</sequence>
<organism evidence="2 3">
    <name type="scientific">Austwickia chelonae NBRC 105200</name>
    <dbReference type="NCBI Taxonomy" id="1184607"/>
    <lineage>
        <taxon>Bacteria</taxon>
        <taxon>Bacillati</taxon>
        <taxon>Actinomycetota</taxon>
        <taxon>Actinomycetes</taxon>
        <taxon>Micrococcales</taxon>
        <taxon>Dermatophilaceae</taxon>
        <taxon>Austwickia</taxon>
    </lineage>
</organism>